<proteinExistence type="predicted"/>
<name>A0A0B6YHS7_9EUPU</name>
<dbReference type="EMBL" id="HACG01008887">
    <property type="protein sequence ID" value="CEK55752.1"/>
    <property type="molecule type" value="Transcribed_RNA"/>
</dbReference>
<sequence>QSPNMSPLVVTAVSPVHNTPKTQWRKPPLSISSGDESSCEENILTDPRYSKKIEQAMKLGYSEKQVMKALVKVGPECALNDLLSELIKLGTSDAVLSDGQSLSPESNVFF</sequence>
<feature type="non-terminal residue" evidence="3">
    <location>
        <position position="110"/>
    </location>
</feature>
<feature type="non-terminal residue" evidence="3">
    <location>
        <position position="1"/>
    </location>
</feature>
<dbReference type="Pfam" id="PF18039">
    <property type="entry name" value="UBA_6"/>
    <property type="match status" value="1"/>
</dbReference>
<dbReference type="AlphaFoldDB" id="A0A0B6YHS7"/>
<gene>
    <name evidence="3" type="primary">ORF25944</name>
</gene>
<evidence type="ECO:0000256" key="1">
    <source>
        <dbReference type="SAM" id="MobiDB-lite"/>
    </source>
</evidence>
<feature type="region of interest" description="Disordered" evidence="1">
    <location>
        <begin position="19"/>
        <end position="41"/>
    </location>
</feature>
<dbReference type="InterPro" id="IPR040546">
    <property type="entry name" value="Rege-1_UBA-like"/>
</dbReference>
<protein>
    <recommendedName>
        <fullName evidence="2">Rege-1 UBA-like domain-containing protein</fullName>
    </recommendedName>
</protein>
<reference evidence="3" key="1">
    <citation type="submission" date="2014-12" db="EMBL/GenBank/DDBJ databases">
        <title>Insight into the proteome of Arion vulgaris.</title>
        <authorList>
            <person name="Aradska J."/>
            <person name="Bulat T."/>
            <person name="Smidak R."/>
            <person name="Sarate P."/>
            <person name="Gangsoo J."/>
            <person name="Sialana F."/>
            <person name="Bilban M."/>
            <person name="Lubec G."/>
        </authorList>
    </citation>
    <scope>NUCLEOTIDE SEQUENCE</scope>
    <source>
        <tissue evidence="3">Skin</tissue>
    </source>
</reference>
<feature type="domain" description="Rege-1 UBA-like" evidence="2">
    <location>
        <begin position="49"/>
        <end position="90"/>
    </location>
</feature>
<evidence type="ECO:0000313" key="3">
    <source>
        <dbReference type="EMBL" id="CEK55752.1"/>
    </source>
</evidence>
<organism evidence="3">
    <name type="scientific">Arion vulgaris</name>
    <dbReference type="NCBI Taxonomy" id="1028688"/>
    <lineage>
        <taxon>Eukaryota</taxon>
        <taxon>Metazoa</taxon>
        <taxon>Spiralia</taxon>
        <taxon>Lophotrochozoa</taxon>
        <taxon>Mollusca</taxon>
        <taxon>Gastropoda</taxon>
        <taxon>Heterobranchia</taxon>
        <taxon>Euthyneura</taxon>
        <taxon>Panpulmonata</taxon>
        <taxon>Eupulmonata</taxon>
        <taxon>Stylommatophora</taxon>
        <taxon>Helicina</taxon>
        <taxon>Arionoidea</taxon>
        <taxon>Arionidae</taxon>
        <taxon>Arion</taxon>
    </lineage>
</organism>
<accession>A0A0B6YHS7</accession>
<evidence type="ECO:0000259" key="2">
    <source>
        <dbReference type="Pfam" id="PF18039"/>
    </source>
</evidence>